<accession>A0A2I0JF62</accession>
<dbReference type="Proteomes" id="UP000233551">
    <property type="component" value="Unassembled WGS sequence"/>
</dbReference>
<proteinExistence type="predicted"/>
<organism evidence="1 2">
    <name type="scientific">Punica granatum</name>
    <name type="common">Pomegranate</name>
    <dbReference type="NCBI Taxonomy" id="22663"/>
    <lineage>
        <taxon>Eukaryota</taxon>
        <taxon>Viridiplantae</taxon>
        <taxon>Streptophyta</taxon>
        <taxon>Embryophyta</taxon>
        <taxon>Tracheophyta</taxon>
        <taxon>Spermatophyta</taxon>
        <taxon>Magnoliopsida</taxon>
        <taxon>eudicotyledons</taxon>
        <taxon>Gunneridae</taxon>
        <taxon>Pentapetalae</taxon>
        <taxon>rosids</taxon>
        <taxon>malvids</taxon>
        <taxon>Myrtales</taxon>
        <taxon>Lythraceae</taxon>
        <taxon>Punica</taxon>
    </lineage>
</organism>
<evidence type="ECO:0000313" key="2">
    <source>
        <dbReference type="Proteomes" id="UP000233551"/>
    </source>
</evidence>
<comment type="caution">
    <text evidence="1">The sequence shown here is derived from an EMBL/GenBank/DDBJ whole genome shotgun (WGS) entry which is preliminary data.</text>
</comment>
<dbReference type="AlphaFoldDB" id="A0A2I0JF62"/>
<protein>
    <submittedName>
        <fullName evidence="1">Uncharacterized protein</fullName>
    </submittedName>
</protein>
<dbReference type="EMBL" id="PGOL01001762">
    <property type="protein sequence ID" value="PKI54874.1"/>
    <property type="molecule type" value="Genomic_DNA"/>
</dbReference>
<reference evidence="1 2" key="1">
    <citation type="submission" date="2017-11" db="EMBL/GenBank/DDBJ databases">
        <title>De-novo sequencing of pomegranate (Punica granatum L.) genome.</title>
        <authorList>
            <person name="Akparov Z."/>
            <person name="Amiraslanov A."/>
            <person name="Hajiyeva S."/>
            <person name="Abbasov M."/>
            <person name="Kaur K."/>
            <person name="Hamwieh A."/>
            <person name="Solovyev V."/>
            <person name="Salamov A."/>
            <person name="Braich B."/>
            <person name="Kosarev P."/>
            <person name="Mahmoud A."/>
            <person name="Hajiyev E."/>
            <person name="Babayeva S."/>
            <person name="Izzatullayeva V."/>
            <person name="Mammadov A."/>
            <person name="Mammadov A."/>
            <person name="Sharifova S."/>
            <person name="Ojaghi J."/>
            <person name="Eynullazada K."/>
            <person name="Bayramov B."/>
            <person name="Abdulazimova A."/>
            <person name="Shahmuradov I."/>
        </authorList>
    </citation>
    <scope>NUCLEOTIDE SEQUENCE [LARGE SCALE GENOMIC DNA]</scope>
    <source>
        <strain evidence="2">cv. AG2017</strain>
        <tissue evidence="1">Leaf</tissue>
    </source>
</reference>
<sequence>MQEDPSCLSCLLSPLEDYRGEREGLDMVVGALSPVIYPLSLLKKPEVLELQGTSLEDWVAGQEPIFPGYIRGSGLAAGHNRLGKVNRGFKLAHRQAQWNHWWSVSRLTKFVSPLLDVNHQCPG</sequence>
<evidence type="ECO:0000313" key="1">
    <source>
        <dbReference type="EMBL" id="PKI54874.1"/>
    </source>
</evidence>
<gene>
    <name evidence="1" type="ORF">CRG98_024757</name>
</gene>
<keyword evidence="2" id="KW-1185">Reference proteome</keyword>
<name>A0A2I0JF62_PUNGR</name>